<feature type="region of interest" description="Disordered" evidence="5">
    <location>
        <begin position="1345"/>
        <end position="1393"/>
    </location>
</feature>
<evidence type="ECO:0000256" key="1">
    <source>
        <dbReference type="ARBA" id="ARBA00007074"/>
    </source>
</evidence>
<dbReference type="SUPFAM" id="SSF54001">
    <property type="entry name" value="Cysteine proteinases"/>
    <property type="match status" value="1"/>
</dbReference>
<comment type="caution">
    <text evidence="7">The sequence shown here is derived from an EMBL/GenBank/DDBJ whole genome shotgun (WGS) entry which is preliminary data.</text>
</comment>
<name>A0ABV2B8C9_9LACO</name>
<proteinExistence type="inferred from homology"/>
<dbReference type="NCBIfam" id="TIGR02675">
    <property type="entry name" value="tape_meas_nterm"/>
    <property type="match status" value="1"/>
</dbReference>
<dbReference type="Pfam" id="PF20155">
    <property type="entry name" value="TMP_3"/>
    <property type="match status" value="1"/>
</dbReference>
<keyword evidence="3" id="KW-0378">Hydrolase</keyword>
<sequence>MAGRIPVGALITDIKLNGDQPVKTLRELRQAVSSTTSAWKAQEAVLRSAGKTTEAAEAKYKGLSDAVKSQRRLIDGLVEKQKSLKKQQEEIDTSTDKGKKAYESISTALQKNATQTLKATSRLESLTKQQDKAKNSLTYYKSGLAEAQKTLKTTTAVSKSYVDRLESEGNHYKANEARISGYRSSINNLTKQYEIQSRELKRIASEAGATSEAYKRQQIRVNETATSLNKARLAVSGLEEEQRKINPTPWDRLKAKISSVNKKSQETHRTLREVFMGSALGNAVSNAVSNLGSSLKSAYTEGMNLNLAIAKINGRFKGMGMNTRQIQALDKQIGELKSNTNLAGDSASDLQAHMLNWSTIGFKGAMQMSKALAGVGDSSKMTGQQIDQMSAGLQRIGSTGKVTYSSLSRITKAAPTFMATLARGAGMSEGKLRALLKTGDVTQKQFQTWIAKSSKYADESFKGYGQSQAGALKAMTVARQKLEQEFTKPIFDAKTSGLQALKNIMTSKEVMSGANQLGKAISNVIGYLDKNKGDIVAITKNVVSLGVEVGKAVWKDFAAIIQNIGKGNGKDSSSALHTLATATADLAKNKTAVKTISDAIIAMVAIKGIGKVSGGLFSIGKGAVTAYKSVKALRSGFKGIELAEKATKGEKAWAKFGGVLSKTFSRFRKVGSKTWTTVEKAGIKAWTGIEKGWVKASDLGTKAGKAIAKGFRATGNVLAKAGKWSWSKIKSGFNFAKKFGQEVGKKISAGIKATTKFSMGKRLATGALAGAAVATPEVINAVKDRHSANARSQDIGGAVGAVAGGTLTSMIPVVGPMLAPIGAIIGKYAGRWGGQAVNNFTKGWQRNKPPKKFWSLENLGWSTHDTFRKVGKWGADVGKKFGQGLRKGKSFAKKNSKELALTAVSPLLGIPALLYKNNPKFRKWANGVGKNIKSGLSKVGKAVNHFKSSLSKNFKKAWDNVYKHSSKGTKQIMRSVSRFAKSYIKTNSKANKETIKNFASFSKRLKKNHGDLFKTVGQTAKKQLAIEKRRWSANWKNISRTAKGIWNGIHKNASDLYRKLNSATHGGLGKVFSGFKSFGNSLKNFWSSLLKGIQSTFSHAIDNIKGAANNVNKFFHGKLKVGSLHLASGTDWKKKYGYPAILNDGHDSPATNNKEGILNPDGSVEVQQGVNVPRWIFPWQDVINARDMAKLFGRSVHLANGTVDLYSLETKNPVKILTTLTKLTKKKYDEDRLRHQKQKERHDKNDSATANERKRLIKHEQYDKADRAKVAKEIRDALKRGRNTKGLIAQLNKLTSRISQERKAVAKTNPHHGETLVDEGLLLGANSRIGKSKWISDALFKKLTTAPKTKKTKKRKTKKRKSTRRRSTSISRRSYSSGSSRVSVPSISASGASLKGLSSKSISVTAKVKGSKQIKALEKAMKRIKGGTHKVTVKTKGVKSVKSLSKAIKKIKGKKSTVSVKTKGTSQLKSLHKNINTVEKRLNVLARTAKKDKFGEQISRQAEKAVKSLEGKGNFTKKISSMSKATVKDFKSMTSSVGKTTDKIRKSTEQDFSNLYKRSYQSVKRLHDGVIKLGTATARGFGGAMHKMVGYASDSMRGTIRQINRGIRGIDAVLKQFGGNSSVINPVHFAKGTDANGRLTHDTLAVVNDAQSGPRQEAVVTDQNDIIIPHGNNRRMLLRKGWGVLNGTQTQSLSLPHFANGTGISKKELRKLAENSLKHFADSFKSMFTNNLDDVGSNLTKDSTDLSKRSGTYFGNPWSQAMWTVINKAIGSGGGSRAKFLQYAKDTFDRVKYQMGAASRTLSDCSGMVMQALRHFGINIGRTTVAMQESSGVQYLGKNLSKTEPGDLVIFGHGTGAAGHVGIINNPSKGTMFNETPPYARISRISDAMSMGYGYYRVKGLHDQAKHQPKIKPSLLALAKRELGGKALNWIGDHLSENEDGIGGKPTGDHLHWLKQAGIPESWWHYMELIIDGGNGIPGESHWNPRITNPSSGAYGIPQSLPASKMASAGRDWRTNAITQLRWMKDYIRGRYGTAKAAWEHKVNTSTHWYANGGIASSPSIFGEAGPEMAVPLIPSKSTRAWELIGKAVGILTANSNLNANQQRISNKDEKDEHDLLKAMLLVLQKMSAQNRDIHITLETPEGRKLWELVEPFYKQDRRQDMIKERRGLSARFR</sequence>
<keyword evidence="2" id="KW-0645">Protease</keyword>
<feature type="compositionally biased region" description="Basic residues" evidence="5">
    <location>
        <begin position="1348"/>
        <end position="1367"/>
    </location>
</feature>
<protein>
    <submittedName>
        <fullName evidence="7">Tape measure protein</fullName>
    </submittedName>
</protein>
<dbReference type="PROSITE" id="PS51935">
    <property type="entry name" value="NLPC_P60"/>
    <property type="match status" value="1"/>
</dbReference>
<keyword evidence="8" id="KW-1185">Reference proteome</keyword>
<evidence type="ECO:0000313" key="8">
    <source>
        <dbReference type="Proteomes" id="UP001434419"/>
    </source>
</evidence>
<comment type="similarity">
    <text evidence="1">Belongs to the peptidase C40 family.</text>
</comment>
<feature type="compositionally biased region" description="Low complexity" evidence="5">
    <location>
        <begin position="1368"/>
        <end position="1393"/>
    </location>
</feature>
<evidence type="ECO:0000256" key="4">
    <source>
        <dbReference type="ARBA" id="ARBA00022807"/>
    </source>
</evidence>
<dbReference type="Proteomes" id="UP001434419">
    <property type="component" value="Unassembled WGS sequence"/>
</dbReference>
<organism evidence="7 8">
    <name type="scientific">Lactobacillus crispatus</name>
    <dbReference type="NCBI Taxonomy" id="47770"/>
    <lineage>
        <taxon>Bacteria</taxon>
        <taxon>Bacillati</taxon>
        <taxon>Bacillota</taxon>
        <taxon>Bacilli</taxon>
        <taxon>Lactobacillales</taxon>
        <taxon>Lactobacillaceae</taxon>
        <taxon>Lactobacillus</taxon>
    </lineage>
</organism>
<reference evidence="7" key="1">
    <citation type="submission" date="2024-06" db="EMBL/GenBank/DDBJ databases">
        <title>Vaginal Lactobacillus fatty acid response mechanisms reveal a metabolite-targeted strategy for bacterial vaginosis treatment.</title>
        <authorList>
            <person name="Zhu M."/>
            <person name="Blainey P.C."/>
            <person name="Bloom S.M."/>
            <person name="Kwon D.S."/>
        </authorList>
    </citation>
    <scope>NUCLEOTIDE SEQUENCE</scope>
    <source>
        <strain evidence="7">194_F1_1</strain>
    </source>
</reference>
<evidence type="ECO:0000313" key="7">
    <source>
        <dbReference type="EMBL" id="MES5149269.1"/>
    </source>
</evidence>
<evidence type="ECO:0000259" key="6">
    <source>
        <dbReference type="PROSITE" id="PS51935"/>
    </source>
</evidence>
<keyword evidence="4" id="KW-0788">Thiol protease</keyword>
<dbReference type="InterPro" id="IPR000064">
    <property type="entry name" value="NLP_P60_dom"/>
</dbReference>
<evidence type="ECO:0000256" key="3">
    <source>
        <dbReference type="ARBA" id="ARBA00022801"/>
    </source>
</evidence>
<dbReference type="InterPro" id="IPR013491">
    <property type="entry name" value="Tape_meas_N"/>
</dbReference>
<dbReference type="Pfam" id="PF00877">
    <property type="entry name" value="NLPC_P60"/>
    <property type="match status" value="1"/>
</dbReference>
<dbReference type="Gene3D" id="3.90.1720.10">
    <property type="entry name" value="endopeptidase domain like (from Nostoc punctiforme)"/>
    <property type="match status" value="1"/>
</dbReference>
<accession>A0ABV2B8C9</accession>
<feature type="compositionally biased region" description="Basic and acidic residues" evidence="5">
    <location>
        <begin position="1240"/>
        <end position="1258"/>
    </location>
</feature>
<feature type="region of interest" description="Disordered" evidence="5">
    <location>
        <begin position="1229"/>
        <end position="1258"/>
    </location>
</feature>
<feature type="domain" description="NlpC/P60" evidence="6">
    <location>
        <begin position="1774"/>
        <end position="1905"/>
    </location>
</feature>
<dbReference type="InterPro" id="IPR038765">
    <property type="entry name" value="Papain-like_cys_pep_sf"/>
</dbReference>
<dbReference type="EMBL" id="JBETVU010000012">
    <property type="protein sequence ID" value="MES5149269.1"/>
    <property type="molecule type" value="Genomic_DNA"/>
</dbReference>
<evidence type="ECO:0000256" key="5">
    <source>
        <dbReference type="SAM" id="MobiDB-lite"/>
    </source>
</evidence>
<dbReference type="RefSeq" id="WP_061102298.1">
    <property type="nucleotide sequence ID" value="NZ_JAKWVI010000083.1"/>
</dbReference>
<gene>
    <name evidence="7" type="ORF">ABVC42_04925</name>
</gene>
<evidence type="ECO:0000256" key="2">
    <source>
        <dbReference type="ARBA" id="ARBA00022670"/>
    </source>
</evidence>